<dbReference type="NCBIfam" id="TIGR02595">
    <property type="entry name" value="PEP_CTERM"/>
    <property type="match status" value="1"/>
</dbReference>
<accession>A0A8J7F1T1</accession>
<comment type="caution">
    <text evidence="2">The sequence shown here is derived from an EMBL/GenBank/DDBJ whole genome shotgun (WGS) entry which is preliminary data.</text>
</comment>
<proteinExistence type="predicted"/>
<dbReference type="AlphaFoldDB" id="A0A8J7F1T1"/>
<keyword evidence="1" id="KW-0732">Signal</keyword>
<evidence type="ECO:0000313" key="3">
    <source>
        <dbReference type="Proteomes" id="UP000620559"/>
    </source>
</evidence>
<dbReference type="EMBL" id="JADEWL010000011">
    <property type="protein sequence ID" value="MBE9212163.1"/>
    <property type="molecule type" value="Genomic_DNA"/>
</dbReference>
<dbReference type="Proteomes" id="UP000620559">
    <property type="component" value="Unassembled WGS sequence"/>
</dbReference>
<feature type="chain" id="PRO_5035244361" evidence="1">
    <location>
        <begin position="30"/>
        <end position="340"/>
    </location>
</feature>
<keyword evidence="3" id="KW-1185">Reference proteome</keyword>
<evidence type="ECO:0000313" key="2">
    <source>
        <dbReference type="EMBL" id="MBE9212163.1"/>
    </source>
</evidence>
<sequence length="340" mass="37379">MRINRLFSKLSTGALLTTVITIAANPAQAANTANDQYVEFEKLVTEEKKVNITFDEKVGVGNNPLYGGTQLDNLWSDYGLKLDSSLKKGGKSELWLYDSNCEGKTCTGDDPDLATGKGQNGNLKYKSPNQGKVLIIQEDNGKNDLEPDDYANRNNPGTIKFDFNEFTKGVGVLFNSISLLDFDDPGDPIFSAIFADGTSTGNFIYNANFFSEIDVENNDKIAGINDKKADNKFVVKESNANSTYISEMKLLSTNWNGNQYVTGDNSLREYNFDFGEKRVTQFNITLPGSGAVTGLNYYRQEKTLKTVRRKVPEPTSILGLVAVGAVVASSLKRKHNCSNS</sequence>
<name>A0A8J7F1T1_9CYAN</name>
<gene>
    <name evidence="2" type="ORF">IQ247_05455</name>
</gene>
<reference evidence="2" key="1">
    <citation type="submission" date="2020-10" db="EMBL/GenBank/DDBJ databases">
        <authorList>
            <person name="Castelo-Branco R."/>
            <person name="Eusebio N."/>
            <person name="Adriana R."/>
            <person name="Vieira A."/>
            <person name="Brugerolle De Fraissinette N."/>
            <person name="Rezende De Castro R."/>
            <person name="Schneider M.P."/>
            <person name="Vasconcelos V."/>
            <person name="Leao P.N."/>
        </authorList>
    </citation>
    <scope>NUCLEOTIDE SEQUENCE</scope>
    <source>
        <strain evidence="2">LEGE 06105</strain>
    </source>
</reference>
<feature type="signal peptide" evidence="1">
    <location>
        <begin position="1"/>
        <end position="29"/>
    </location>
</feature>
<dbReference type="InterPro" id="IPR013424">
    <property type="entry name" value="Ice-binding_C"/>
</dbReference>
<protein>
    <submittedName>
        <fullName evidence="2">PEP-CTERM sorting domain-containing protein</fullName>
    </submittedName>
</protein>
<organism evidence="2 3">
    <name type="scientific">Plectonema cf. radiosum LEGE 06105</name>
    <dbReference type="NCBI Taxonomy" id="945769"/>
    <lineage>
        <taxon>Bacteria</taxon>
        <taxon>Bacillati</taxon>
        <taxon>Cyanobacteriota</taxon>
        <taxon>Cyanophyceae</taxon>
        <taxon>Oscillatoriophycideae</taxon>
        <taxon>Oscillatoriales</taxon>
        <taxon>Microcoleaceae</taxon>
        <taxon>Plectonema</taxon>
    </lineage>
</organism>
<evidence type="ECO:0000256" key="1">
    <source>
        <dbReference type="SAM" id="SignalP"/>
    </source>
</evidence>
<dbReference type="RefSeq" id="WP_193917844.1">
    <property type="nucleotide sequence ID" value="NZ_JADEWL010000011.1"/>
</dbReference>